<evidence type="ECO:0000313" key="2">
    <source>
        <dbReference type="Proteomes" id="UP000019335"/>
    </source>
</evidence>
<dbReference type="Proteomes" id="UP000019335">
    <property type="component" value="Chromosome 9"/>
</dbReference>
<dbReference type="AlphaFoldDB" id="W7THH6"/>
<accession>W7THH6</accession>
<sequence length="73" mass="8360">MLAIQYIKKSLSNTPFPEKTRKRGKSAKAERCNMYNILKSIFHCVLSCMSPSLNHSLRPQQFSGHLDRAPEHS</sequence>
<name>W7THH6_9STRA</name>
<dbReference type="EMBL" id="AZIL01000659">
    <property type="protein sequence ID" value="EWM26420.1"/>
    <property type="molecule type" value="Genomic_DNA"/>
</dbReference>
<keyword evidence="2" id="KW-1185">Reference proteome</keyword>
<protein>
    <submittedName>
        <fullName evidence="1">Uncharacterized protein</fullName>
    </submittedName>
</protein>
<proteinExistence type="predicted"/>
<reference evidence="1 2" key="1">
    <citation type="journal article" date="2014" name="Mol. Plant">
        <title>Chromosome Scale Genome Assembly and Transcriptome Profiling of Nannochloropsis gaditana in Nitrogen Depletion.</title>
        <authorList>
            <person name="Corteggiani Carpinelli E."/>
            <person name="Telatin A."/>
            <person name="Vitulo N."/>
            <person name="Forcato C."/>
            <person name="D'Angelo M."/>
            <person name="Schiavon R."/>
            <person name="Vezzi A."/>
            <person name="Giacometti G.M."/>
            <person name="Morosinotto T."/>
            <person name="Valle G."/>
        </authorList>
    </citation>
    <scope>NUCLEOTIDE SEQUENCE [LARGE SCALE GENOMIC DNA]</scope>
    <source>
        <strain evidence="1 2">B-31</strain>
    </source>
</reference>
<organism evidence="1 2">
    <name type="scientific">Nannochloropsis gaditana</name>
    <dbReference type="NCBI Taxonomy" id="72520"/>
    <lineage>
        <taxon>Eukaryota</taxon>
        <taxon>Sar</taxon>
        <taxon>Stramenopiles</taxon>
        <taxon>Ochrophyta</taxon>
        <taxon>Eustigmatophyceae</taxon>
        <taxon>Eustigmatales</taxon>
        <taxon>Monodopsidaceae</taxon>
        <taxon>Nannochloropsis</taxon>
    </lineage>
</organism>
<comment type="caution">
    <text evidence="1">The sequence shown here is derived from an EMBL/GenBank/DDBJ whole genome shotgun (WGS) entry which is preliminary data.</text>
</comment>
<evidence type="ECO:0000313" key="1">
    <source>
        <dbReference type="EMBL" id="EWM26420.1"/>
    </source>
</evidence>
<gene>
    <name evidence="1" type="ORF">Naga_100668g3</name>
</gene>